<evidence type="ECO:0000313" key="6">
    <source>
        <dbReference type="Proteomes" id="UP000245778"/>
    </source>
</evidence>
<dbReference type="PANTHER" id="PTHR34477:SF1">
    <property type="entry name" value="UPF0213 PROTEIN YHBQ"/>
    <property type="match status" value="1"/>
</dbReference>
<protein>
    <submittedName>
        <fullName evidence="3">Endonuclease containing a URI domain</fullName>
    </submittedName>
    <submittedName>
        <fullName evidence="4">Putative endonuclease</fullName>
    </submittedName>
</protein>
<dbReference type="KEGG" id="ibu:IB211_01007"/>
<evidence type="ECO:0000259" key="2">
    <source>
        <dbReference type="PROSITE" id="PS50164"/>
    </source>
</evidence>
<evidence type="ECO:0000256" key="1">
    <source>
        <dbReference type="ARBA" id="ARBA00007435"/>
    </source>
</evidence>
<feature type="domain" description="GIY-YIG" evidence="2">
    <location>
        <begin position="10"/>
        <end position="85"/>
    </location>
</feature>
<dbReference type="CDD" id="cd10456">
    <property type="entry name" value="GIY-YIG_UPF0213"/>
    <property type="match status" value="1"/>
</dbReference>
<dbReference type="AlphaFoldDB" id="A0A0S2W221"/>
<dbReference type="InterPro" id="IPR000305">
    <property type="entry name" value="GIY-YIG_endonuc"/>
</dbReference>
<dbReference type="GeneID" id="93229762"/>
<dbReference type="InterPro" id="IPR035901">
    <property type="entry name" value="GIY-YIG_endonuc_sf"/>
</dbReference>
<dbReference type="STRING" id="1297617.IB211_01007"/>
<dbReference type="PROSITE" id="PS50164">
    <property type="entry name" value="GIY_YIG"/>
    <property type="match status" value="1"/>
</dbReference>
<dbReference type="RefSeq" id="WP_116721842.1">
    <property type="nucleotide sequence ID" value="NZ_CALICV010000085.1"/>
</dbReference>
<reference evidence="5" key="2">
    <citation type="submission" date="2015-04" db="EMBL/GenBank/DDBJ databases">
        <title>A butyrogenic pathway from the amino acid lysine in a human gut commensal.</title>
        <authorList>
            <person name="de Vos W.M."/>
            <person name="Bui N.T.P."/>
            <person name="Plugge C.M."/>
            <person name="Ritari J."/>
        </authorList>
    </citation>
    <scope>NUCLEOTIDE SEQUENCE [LARGE SCALE GENOMIC DNA]</scope>
    <source>
        <strain evidence="5">AF211</strain>
    </source>
</reference>
<dbReference type="OrthoDB" id="9807770at2"/>
<keyword evidence="5" id="KW-1185">Reference proteome</keyword>
<keyword evidence="3" id="KW-0540">Nuclease</keyword>
<dbReference type="Proteomes" id="UP000245778">
    <property type="component" value="Unassembled WGS sequence"/>
</dbReference>
<dbReference type="Pfam" id="PF01541">
    <property type="entry name" value="GIY-YIG"/>
    <property type="match status" value="1"/>
</dbReference>
<dbReference type="EMBL" id="CP011307">
    <property type="protein sequence ID" value="ALP93400.1"/>
    <property type="molecule type" value="Genomic_DNA"/>
</dbReference>
<comment type="similarity">
    <text evidence="1">Belongs to the UPF0213 family.</text>
</comment>
<proteinExistence type="inferred from homology"/>
<evidence type="ECO:0000313" key="4">
    <source>
        <dbReference type="EMBL" id="PVY58808.1"/>
    </source>
</evidence>
<dbReference type="InterPro" id="IPR050190">
    <property type="entry name" value="UPF0213_domain"/>
</dbReference>
<dbReference type="SUPFAM" id="SSF82771">
    <property type="entry name" value="GIY-YIG endonuclease"/>
    <property type="match status" value="1"/>
</dbReference>
<evidence type="ECO:0000313" key="3">
    <source>
        <dbReference type="EMBL" id="ALP93400.1"/>
    </source>
</evidence>
<dbReference type="GO" id="GO:0004519">
    <property type="term" value="F:endonuclease activity"/>
    <property type="evidence" value="ECO:0007669"/>
    <property type="project" value="UniProtKB-KW"/>
</dbReference>
<dbReference type="PATRIC" id="fig|1297617.4.peg.1024"/>
<keyword evidence="3" id="KW-0255">Endonuclease</keyword>
<dbReference type="EMBL" id="QEKK01000003">
    <property type="protein sequence ID" value="PVY58808.1"/>
    <property type="molecule type" value="Genomic_DNA"/>
</dbReference>
<reference evidence="4 6" key="3">
    <citation type="submission" date="2018-04" db="EMBL/GenBank/DDBJ databases">
        <title>Genomic Encyclopedia of Type Strains, Phase IV (KMG-IV): sequencing the most valuable type-strain genomes for metagenomic binning, comparative biology and taxonomic classification.</title>
        <authorList>
            <person name="Goeker M."/>
        </authorList>
    </citation>
    <scope>NUCLEOTIDE SEQUENCE [LARGE SCALE GENOMIC DNA]</scope>
    <source>
        <strain evidence="4 6">DSM 26588</strain>
    </source>
</reference>
<gene>
    <name evidence="4" type="ORF">C7373_10396</name>
    <name evidence="3" type="ORF">IB211_01007</name>
</gene>
<dbReference type="Proteomes" id="UP000064844">
    <property type="component" value="Chromosome"/>
</dbReference>
<reference evidence="3 5" key="1">
    <citation type="journal article" date="2015" name="Nat. Commun.">
        <title>Production of butyrate from lysine and the Amadori product fructoselysine by a human gut commensal.</title>
        <authorList>
            <person name="Bui T.P."/>
            <person name="Ritari J."/>
            <person name="Boeren S."/>
            <person name="de Waard P."/>
            <person name="Plugge C.M."/>
            <person name="de Vos W.M."/>
        </authorList>
    </citation>
    <scope>NUCLEOTIDE SEQUENCE [LARGE SCALE GENOMIC DNA]</scope>
    <source>
        <strain evidence="3 5">AF211</strain>
    </source>
</reference>
<dbReference type="eggNOG" id="COG2827">
    <property type="taxonomic scope" value="Bacteria"/>
</dbReference>
<organism evidence="3 5">
    <name type="scientific">Intestinimonas butyriciproducens</name>
    <dbReference type="NCBI Taxonomy" id="1297617"/>
    <lineage>
        <taxon>Bacteria</taxon>
        <taxon>Bacillati</taxon>
        <taxon>Bacillota</taxon>
        <taxon>Clostridia</taxon>
        <taxon>Eubacteriales</taxon>
        <taxon>Intestinimonas</taxon>
    </lineage>
</organism>
<name>A0A0S2W221_9FIRM</name>
<dbReference type="Gene3D" id="3.40.1440.10">
    <property type="entry name" value="GIY-YIG endonuclease"/>
    <property type="match status" value="1"/>
</dbReference>
<keyword evidence="3" id="KW-0378">Hydrolase</keyword>
<sequence length="92" mass="10399">MDGEAAPREKRYWVYILRCADGTLYTGITNDVPRRLAAHNSGRGAKYTRGRGPVELVYREACGEKSAALRREAAVKRLSREEKLRLMGEVCQ</sequence>
<accession>A0A0S2W221</accession>
<dbReference type="PANTHER" id="PTHR34477">
    <property type="entry name" value="UPF0213 PROTEIN YHBQ"/>
    <property type="match status" value="1"/>
</dbReference>
<evidence type="ECO:0000313" key="5">
    <source>
        <dbReference type="Proteomes" id="UP000064844"/>
    </source>
</evidence>